<sequence length="103" mass="10846">MGLLTNPGHPALLDSSFAAFETVDFSLPNGFDEIGAIDRLNEVHLRNGCLNDAALKCGVDIMLIELNAIIGAGTSSSSQSTLSVTDVSPPRCRIGRDLVMGFP</sequence>
<reference evidence="1 2" key="1">
    <citation type="submission" date="2019-12" db="EMBL/GenBank/DDBJ databases">
        <title>Rhizobium genotypes associated with high levels of biological nitrogen fixation by grain legumes in a temperate-maritime cropping system.</title>
        <authorList>
            <person name="Maluk M."/>
            <person name="Francesc Ferrando Molina F."/>
            <person name="Lopez Del Egido L."/>
            <person name="Lafos M."/>
            <person name="Langarica-Fuentes A."/>
            <person name="Gebre Yohannes G."/>
            <person name="Young M.W."/>
            <person name="Martin P."/>
            <person name="Gantlett R."/>
            <person name="Kenicer G."/>
            <person name="Hawes C."/>
            <person name="Begg G.S."/>
            <person name="Quilliam R.S."/>
            <person name="Squire G.R."/>
            <person name="Poole P.S."/>
            <person name="Young P.W."/>
            <person name="Iannetta P.M."/>
            <person name="James E.K."/>
        </authorList>
    </citation>
    <scope>NUCLEOTIDE SEQUENCE [LARGE SCALE GENOMIC DNA]</scope>
    <source>
        <strain evidence="1 2">JHI2449</strain>
    </source>
</reference>
<accession>A0A6N9ZLY6</accession>
<evidence type="ECO:0000313" key="1">
    <source>
        <dbReference type="EMBL" id="NEH94311.1"/>
    </source>
</evidence>
<name>A0A6N9ZLY6_9HYPH</name>
<dbReference type="RefSeq" id="WP_163881752.1">
    <property type="nucleotide sequence ID" value="NZ_WUEP01000022.1"/>
</dbReference>
<comment type="caution">
    <text evidence="1">The sequence shown here is derived from an EMBL/GenBank/DDBJ whole genome shotgun (WGS) entry which is preliminary data.</text>
</comment>
<dbReference type="AlphaFoldDB" id="A0A6N9ZLY6"/>
<proteinExistence type="predicted"/>
<dbReference type="EMBL" id="WUEP01000022">
    <property type="protein sequence ID" value="NEH94311.1"/>
    <property type="molecule type" value="Genomic_DNA"/>
</dbReference>
<dbReference type="Proteomes" id="UP000468864">
    <property type="component" value="Unassembled WGS sequence"/>
</dbReference>
<organism evidence="1 2">
    <name type="scientific">Rhizobium laguerreae</name>
    <dbReference type="NCBI Taxonomy" id="1076926"/>
    <lineage>
        <taxon>Bacteria</taxon>
        <taxon>Pseudomonadati</taxon>
        <taxon>Pseudomonadota</taxon>
        <taxon>Alphaproteobacteria</taxon>
        <taxon>Hyphomicrobiales</taxon>
        <taxon>Rhizobiaceae</taxon>
        <taxon>Rhizobium/Agrobacterium group</taxon>
        <taxon>Rhizobium</taxon>
    </lineage>
</organism>
<evidence type="ECO:0000313" key="2">
    <source>
        <dbReference type="Proteomes" id="UP000468864"/>
    </source>
</evidence>
<gene>
    <name evidence="1" type="ORF">GR206_25420</name>
</gene>
<protein>
    <submittedName>
        <fullName evidence="1">Uncharacterized protein</fullName>
    </submittedName>
</protein>